<organism evidence="2 3">
    <name type="scientific">Mya arenaria</name>
    <name type="common">Soft-shell clam</name>
    <dbReference type="NCBI Taxonomy" id="6604"/>
    <lineage>
        <taxon>Eukaryota</taxon>
        <taxon>Metazoa</taxon>
        <taxon>Spiralia</taxon>
        <taxon>Lophotrochozoa</taxon>
        <taxon>Mollusca</taxon>
        <taxon>Bivalvia</taxon>
        <taxon>Autobranchia</taxon>
        <taxon>Heteroconchia</taxon>
        <taxon>Euheterodonta</taxon>
        <taxon>Imparidentia</taxon>
        <taxon>Neoheterodontei</taxon>
        <taxon>Myida</taxon>
        <taxon>Myoidea</taxon>
        <taxon>Myidae</taxon>
        <taxon>Mya</taxon>
    </lineage>
</organism>
<evidence type="ECO:0000256" key="1">
    <source>
        <dbReference type="SAM" id="Phobius"/>
    </source>
</evidence>
<dbReference type="EMBL" id="CP111024">
    <property type="protein sequence ID" value="WAR24908.1"/>
    <property type="molecule type" value="Genomic_DNA"/>
</dbReference>
<keyword evidence="1" id="KW-0472">Membrane</keyword>
<feature type="non-terminal residue" evidence="2">
    <location>
        <position position="1"/>
    </location>
</feature>
<evidence type="ECO:0000313" key="3">
    <source>
        <dbReference type="Proteomes" id="UP001164746"/>
    </source>
</evidence>
<keyword evidence="1" id="KW-0812">Transmembrane</keyword>
<proteinExistence type="predicted"/>
<keyword evidence="3" id="KW-1185">Reference proteome</keyword>
<protein>
    <submittedName>
        <fullName evidence="2">Uncharacterized protein</fullName>
    </submittedName>
</protein>
<evidence type="ECO:0000313" key="2">
    <source>
        <dbReference type="EMBL" id="WAR24908.1"/>
    </source>
</evidence>
<accession>A0ABY7FVN2</accession>
<name>A0ABY7FVN2_MYAAR</name>
<feature type="transmembrane region" description="Helical" evidence="1">
    <location>
        <begin position="61"/>
        <end position="78"/>
    </location>
</feature>
<sequence>MCPFPNEFLVLEITDGESSKEDIKPLMCKCRGVCIEYNVPFDVAEEIQESSYDPLSDKNKPEFIAVVTVFAVIFVVGCI</sequence>
<dbReference type="Proteomes" id="UP001164746">
    <property type="component" value="Chromosome 13"/>
</dbReference>
<reference evidence="2" key="1">
    <citation type="submission" date="2022-11" db="EMBL/GenBank/DDBJ databases">
        <title>Centuries of genome instability and evolution in soft-shell clam transmissible cancer (bioRxiv).</title>
        <authorList>
            <person name="Hart S.F.M."/>
            <person name="Yonemitsu M.A."/>
            <person name="Giersch R.M."/>
            <person name="Beal B.F."/>
            <person name="Arriagada G."/>
            <person name="Davis B.W."/>
            <person name="Ostrander E.A."/>
            <person name="Goff S.P."/>
            <person name="Metzger M.J."/>
        </authorList>
    </citation>
    <scope>NUCLEOTIDE SEQUENCE</scope>
    <source>
        <strain evidence="2">MELC-2E11</strain>
        <tissue evidence="2">Siphon/mantle</tissue>
    </source>
</reference>
<keyword evidence="1" id="KW-1133">Transmembrane helix</keyword>
<gene>
    <name evidence="2" type="ORF">MAR_038577</name>
</gene>